<protein>
    <recommendedName>
        <fullName evidence="2">Right handed beta helix domain-containing protein</fullName>
    </recommendedName>
</protein>
<feature type="non-terminal residue" evidence="1">
    <location>
        <position position="1"/>
    </location>
</feature>
<reference evidence="1" key="1">
    <citation type="journal article" date="2015" name="Nature">
        <title>Complex archaea that bridge the gap between prokaryotes and eukaryotes.</title>
        <authorList>
            <person name="Spang A."/>
            <person name="Saw J.H."/>
            <person name="Jorgensen S.L."/>
            <person name="Zaremba-Niedzwiedzka K."/>
            <person name="Martijn J."/>
            <person name="Lind A.E."/>
            <person name="van Eijk R."/>
            <person name="Schleper C."/>
            <person name="Guy L."/>
            <person name="Ettema T.J."/>
        </authorList>
    </citation>
    <scope>NUCLEOTIDE SEQUENCE</scope>
</reference>
<evidence type="ECO:0000313" key="1">
    <source>
        <dbReference type="EMBL" id="KKL85165.1"/>
    </source>
</evidence>
<name>A0A0F9HTY4_9ZZZZ</name>
<sequence>MNLDAAGVVTSGSKILPLSSSTANEGDSSIRIMERLEANLEPVSMLRQINARWSATCGDGTNSFGDFNGTDAIQQAITFYNTHIGLGAGLTLLLKRGNFYVNPTNGAISIPGGIVTIQGEGPNNTNIIMDVLVSPAIDAATDGTDLILRDLTVVGELLDAQVRIQSECSLEAQDVMFARTGILASNAQSVRVIRCRMANNSLASPSVSLVSGILVTSGPFTFTDCEILSAQNQPVLFVQSGSATLSIIEQIRFTRCRMTLLDATVASGNLVGNSGVIDVDPNGHDSLNGTAGARIAHIGWIDCDVTGPETGTAAILMHLIPVANGSATAADPYDSSIDPAMAIQNVVIRGGHWMMKRLETTINPFTIGLAVSISNTYQRPWGRVTIKDWLFEIDELGGTLGHNGGPTEDVESFFTTSDTTDRSGPPVMADWGAVAISAMDLVMKDCEIVGVTQAGNSGDLFLKVDRYGDIDNIKIYDHFSGGTGSIPNQRIRTRFGDSFAIAQGFPDISMKRVVIIGHSSPTEWCNLAIWQHEPSETPVLIKDCAIFGFRVSGGNHGRSNFTLVDAAANTLWGSVNGNTGTVYRLTLDGFKSSGGLTGMDFVRSVGGFKGLTIKGCALHDNTSKGLDMTESTSGIGVVNLSNNVIENNGDYGVQVSVNNWLSSDVSSLIMMGNHIYDNSGSASGIQVYIESSNSGSQDPIGAVHGNNLGPSGQLKINRAVTGTKTAFLSPDDSITPFRGVETGYEGETSAGKNKVRHFDSTDAMFHNVGIL</sequence>
<proteinExistence type="predicted"/>
<dbReference type="AlphaFoldDB" id="A0A0F9HTY4"/>
<comment type="caution">
    <text evidence="1">The sequence shown here is derived from an EMBL/GenBank/DDBJ whole genome shotgun (WGS) entry which is preliminary data.</text>
</comment>
<feature type="non-terminal residue" evidence="1">
    <location>
        <position position="771"/>
    </location>
</feature>
<dbReference type="EMBL" id="LAZR01021484">
    <property type="protein sequence ID" value="KKL85165.1"/>
    <property type="molecule type" value="Genomic_DNA"/>
</dbReference>
<dbReference type="InterPro" id="IPR012334">
    <property type="entry name" value="Pectin_lyas_fold"/>
</dbReference>
<evidence type="ECO:0008006" key="2">
    <source>
        <dbReference type="Google" id="ProtNLM"/>
    </source>
</evidence>
<dbReference type="Gene3D" id="2.160.20.10">
    <property type="entry name" value="Single-stranded right-handed beta-helix, Pectin lyase-like"/>
    <property type="match status" value="2"/>
</dbReference>
<accession>A0A0F9HTY4</accession>
<gene>
    <name evidence="1" type="ORF">LCGC14_1957460</name>
</gene>
<organism evidence="1">
    <name type="scientific">marine sediment metagenome</name>
    <dbReference type="NCBI Taxonomy" id="412755"/>
    <lineage>
        <taxon>unclassified sequences</taxon>
        <taxon>metagenomes</taxon>
        <taxon>ecological metagenomes</taxon>
    </lineage>
</organism>